<organism evidence="1 2">
    <name type="scientific">Panagrolaimus sp. ES5</name>
    <dbReference type="NCBI Taxonomy" id="591445"/>
    <lineage>
        <taxon>Eukaryota</taxon>
        <taxon>Metazoa</taxon>
        <taxon>Ecdysozoa</taxon>
        <taxon>Nematoda</taxon>
        <taxon>Chromadorea</taxon>
        <taxon>Rhabditida</taxon>
        <taxon>Tylenchina</taxon>
        <taxon>Panagrolaimomorpha</taxon>
        <taxon>Panagrolaimoidea</taxon>
        <taxon>Panagrolaimidae</taxon>
        <taxon>Panagrolaimus</taxon>
    </lineage>
</organism>
<evidence type="ECO:0000313" key="1">
    <source>
        <dbReference type="Proteomes" id="UP000887579"/>
    </source>
</evidence>
<protein>
    <submittedName>
        <fullName evidence="2">Cytochrome b561 domain-containing protein</fullName>
    </submittedName>
</protein>
<dbReference type="WBParaSite" id="ES5_v2.g22844.t1">
    <property type="protein sequence ID" value="ES5_v2.g22844.t1"/>
    <property type="gene ID" value="ES5_v2.g22844"/>
</dbReference>
<accession>A0AC34FZ93</accession>
<name>A0AC34FZ93_9BILA</name>
<proteinExistence type="predicted"/>
<dbReference type="Proteomes" id="UP000887579">
    <property type="component" value="Unplaced"/>
</dbReference>
<reference evidence="2" key="1">
    <citation type="submission" date="2022-11" db="UniProtKB">
        <authorList>
            <consortium name="WormBaseParasite"/>
        </authorList>
    </citation>
    <scope>IDENTIFICATION</scope>
</reference>
<sequence length="365" mass="40593">GDDTAIACVIIGGVGKVYAAWNDKTRGYLQRDATPKMISNSSATFVNGDMRCTGLWSFKPTSALKEPSHILDLSNPNYNFHFLFVRGFADPNSGELAGHDITDSSAFPWISSIPIQFCQSASTCNGSSITSQLITLNQSHQSGIPRLIKHTIALLHAIFMMTAWFCIAGKCTLHRILMILVFILVTAAFFGILYQAEWKIFMCSFQCDHEAFSKQVHTIAGICVYILLCFQVLCGICRPGKTSSIRHIFNWIHTVSGFTAWIAAATCCVLGIELGKTGFHYYPNGGKWPEIIMLVIIVSFIICAIICEISSRRNKYMPEVDDKVRNMEESKDGFNCCTLFFVLAYICISISGVTNEIVRILRQLN</sequence>
<evidence type="ECO:0000313" key="2">
    <source>
        <dbReference type="WBParaSite" id="ES5_v2.g22844.t1"/>
    </source>
</evidence>